<feature type="region of interest" description="Disordered" evidence="1">
    <location>
        <begin position="74"/>
        <end position="146"/>
    </location>
</feature>
<protein>
    <submittedName>
        <fullName evidence="2">Uncharacterized protein</fullName>
    </submittedName>
</protein>
<evidence type="ECO:0000256" key="1">
    <source>
        <dbReference type="SAM" id="MobiDB-lite"/>
    </source>
</evidence>
<sequence>MRTTPFVINGFPQKGYDNQIKWLKCCNSTTGWCYTSRNVVFAKASSWWSSEDGSLSSSNILKDELKIVSLSLGETEDIKDDDEDEHGTTQNPWQSGVYRQPNEEGEEDNSTPPRSGQRIRKQNPKYANAAIVKEAAEEPETFKEAS</sequence>
<feature type="compositionally biased region" description="Acidic residues" evidence="1">
    <location>
        <begin position="74"/>
        <end position="85"/>
    </location>
</feature>
<gene>
    <name evidence="2" type="ORF">CQW23_01978</name>
</gene>
<dbReference type="Proteomes" id="UP000224567">
    <property type="component" value="Unassembled WGS sequence"/>
</dbReference>
<dbReference type="EMBL" id="MLFT02000001">
    <property type="protein sequence ID" value="PHT59615.1"/>
    <property type="molecule type" value="Genomic_DNA"/>
</dbReference>
<organism evidence="2 3">
    <name type="scientific">Capsicum baccatum</name>
    <name type="common">Peruvian pepper</name>
    <dbReference type="NCBI Taxonomy" id="33114"/>
    <lineage>
        <taxon>Eukaryota</taxon>
        <taxon>Viridiplantae</taxon>
        <taxon>Streptophyta</taxon>
        <taxon>Embryophyta</taxon>
        <taxon>Tracheophyta</taxon>
        <taxon>Spermatophyta</taxon>
        <taxon>Magnoliopsida</taxon>
        <taxon>eudicotyledons</taxon>
        <taxon>Gunneridae</taxon>
        <taxon>Pentapetalae</taxon>
        <taxon>asterids</taxon>
        <taxon>lamiids</taxon>
        <taxon>Solanales</taxon>
        <taxon>Solanaceae</taxon>
        <taxon>Solanoideae</taxon>
        <taxon>Capsiceae</taxon>
        <taxon>Capsicum</taxon>
    </lineage>
</organism>
<keyword evidence="3" id="KW-1185">Reference proteome</keyword>
<reference evidence="2 3" key="1">
    <citation type="journal article" date="2017" name="Genome Biol.">
        <title>New reference genome sequences of hot pepper reveal the massive evolution of plant disease-resistance genes by retroduplication.</title>
        <authorList>
            <person name="Kim S."/>
            <person name="Park J."/>
            <person name="Yeom S.I."/>
            <person name="Kim Y.M."/>
            <person name="Seo E."/>
            <person name="Kim K.T."/>
            <person name="Kim M.S."/>
            <person name="Lee J.M."/>
            <person name="Cheong K."/>
            <person name="Shin H.S."/>
            <person name="Kim S.B."/>
            <person name="Han K."/>
            <person name="Lee J."/>
            <person name="Park M."/>
            <person name="Lee H.A."/>
            <person name="Lee H.Y."/>
            <person name="Lee Y."/>
            <person name="Oh S."/>
            <person name="Lee J.H."/>
            <person name="Choi E."/>
            <person name="Choi E."/>
            <person name="Lee S.E."/>
            <person name="Jeon J."/>
            <person name="Kim H."/>
            <person name="Choi G."/>
            <person name="Song H."/>
            <person name="Lee J."/>
            <person name="Lee S.C."/>
            <person name="Kwon J.K."/>
            <person name="Lee H.Y."/>
            <person name="Koo N."/>
            <person name="Hong Y."/>
            <person name="Kim R.W."/>
            <person name="Kang W.H."/>
            <person name="Huh J.H."/>
            <person name="Kang B.C."/>
            <person name="Yang T.J."/>
            <person name="Lee Y.H."/>
            <person name="Bennetzen J.L."/>
            <person name="Choi D."/>
        </authorList>
    </citation>
    <scope>NUCLEOTIDE SEQUENCE [LARGE SCALE GENOMIC DNA]</scope>
    <source>
        <strain evidence="3">cv. PBC81</strain>
    </source>
</reference>
<name>A0A2G2XQ40_CAPBA</name>
<feature type="compositionally biased region" description="Basic and acidic residues" evidence="1">
    <location>
        <begin position="134"/>
        <end position="146"/>
    </location>
</feature>
<proteinExistence type="predicted"/>
<evidence type="ECO:0000313" key="2">
    <source>
        <dbReference type="EMBL" id="PHT59615.1"/>
    </source>
</evidence>
<accession>A0A2G2XQ40</accession>
<reference evidence="3" key="2">
    <citation type="journal article" date="2017" name="J. Anim. Genet.">
        <title>Multiple reference genome sequences of hot pepper reveal the massive evolution of plant disease resistance genes by retroduplication.</title>
        <authorList>
            <person name="Kim S."/>
            <person name="Park J."/>
            <person name="Yeom S.-I."/>
            <person name="Kim Y.-M."/>
            <person name="Seo E."/>
            <person name="Kim K.-T."/>
            <person name="Kim M.-S."/>
            <person name="Lee J.M."/>
            <person name="Cheong K."/>
            <person name="Shin H.-S."/>
            <person name="Kim S.-B."/>
            <person name="Han K."/>
            <person name="Lee J."/>
            <person name="Park M."/>
            <person name="Lee H.-A."/>
            <person name="Lee H.-Y."/>
            <person name="Lee Y."/>
            <person name="Oh S."/>
            <person name="Lee J.H."/>
            <person name="Choi E."/>
            <person name="Choi E."/>
            <person name="Lee S.E."/>
            <person name="Jeon J."/>
            <person name="Kim H."/>
            <person name="Choi G."/>
            <person name="Song H."/>
            <person name="Lee J."/>
            <person name="Lee S.-C."/>
            <person name="Kwon J.-K."/>
            <person name="Lee H.-Y."/>
            <person name="Koo N."/>
            <person name="Hong Y."/>
            <person name="Kim R.W."/>
            <person name="Kang W.-H."/>
            <person name="Huh J.H."/>
            <person name="Kang B.-C."/>
            <person name="Yang T.-J."/>
            <person name="Lee Y.-H."/>
            <person name="Bennetzen J.L."/>
            <person name="Choi D."/>
        </authorList>
    </citation>
    <scope>NUCLEOTIDE SEQUENCE [LARGE SCALE GENOMIC DNA]</scope>
    <source>
        <strain evidence="3">cv. PBC81</strain>
    </source>
</reference>
<evidence type="ECO:0000313" key="3">
    <source>
        <dbReference type="Proteomes" id="UP000224567"/>
    </source>
</evidence>
<dbReference type="OrthoDB" id="414945at2759"/>
<dbReference type="AlphaFoldDB" id="A0A2G2XQ40"/>
<comment type="caution">
    <text evidence="2">The sequence shown here is derived from an EMBL/GenBank/DDBJ whole genome shotgun (WGS) entry which is preliminary data.</text>
</comment>